<dbReference type="InterPro" id="IPR009000">
    <property type="entry name" value="Transl_B-barrel_sf"/>
</dbReference>
<evidence type="ECO:0000256" key="5">
    <source>
        <dbReference type="ARBA" id="ARBA00023274"/>
    </source>
</evidence>
<evidence type="ECO:0000256" key="3">
    <source>
        <dbReference type="ARBA" id="ARBA00022884"/>
    </source>
</evidence>
<dbReference type="HAMAP" id="MF_01325_B">
    <property type="entry name" value="Ribosomal_uL3_B"/>
    <property type="match status" value="1"/>
</dbReference>
<feature type="region of interest" description="Disordered" evidence="10">
    <location>
        <begin position="136"/>
        <end position="163"/>
    </location>
</feature>
<evidence type="ECO:0000256" key="2">
    <source>
        <dbReference type="ARBA" id="ARBA00022730"/>
    </source>
</evidence>
<comment type="function">
    <text evidence="7 9">One of the primary rRNA binding proteins, it binds directly near the 3'-end of the 23S rRNA, where it nucleates assembly of the 50S subunit.</text>
</comment>
<keyword evidence="5 7" id="KW-0687">Ribonucleoprotein</keyword>
<dbReference type="GO" id="GO:0003735">
    <property type="term" value="F:structural constituent of ribosome"/>
    <property type="evidence" value="ECO:0007669"/>
    <property type="project" value="UniProtKB-UniRule"/>
</dbReference>
<evidence type="ECO:0000256" key="1">
    <source>
        <dbReference type="ARBA" id="ARBA00006540"/>
    </source>
</evidence>
<evidence type="ECO:0000256" key="10">
    <source>
        <dbReference type="SAM" id="MobiDB-lite"/>
    </source>
</evidence>
<dbReference type="FunFam" id="2.40.30.10:FF:000004">
    <property type="entry name" value="50S ribosomal protein L3"/>
    <property type="match status" value="1"/>
</dbReference>
<dbReference type="SUPFAM" id="SSF50447">
    <property type="entry name" value="Translation proteins"/>
    <property type="match status" value="1"/>
</dbReference>
<dbReference type="PROSITE" id="PS00474">
    <property type="entry name" value="RIBOSOMAL_L3"/>
    <property type="match status" value="1"/>
</dbReference>
<proteinExistence type="inferred from homology"/>
<comment type="caution">
    <text evidence="11">The sequence shown here is derived from an EMBL/GenBank/DDBJ whole genome shotgun (WGS) entry which is preliminary data.</text>
</comment>
<dbReference type="AlphaFoldDB" id="A0A0G0ARZ3"/>
<comment type="subunit">
    <text evidence="7 9">Part of the 50S ribosomal subunit. Forms a cluster with proteins L14 and L19.</text>
</comment>
<dbReference type="STRING" id="1618434.UR52_C0002G0026"/>
<dbReference type="GO" id="GO:0006412">
    <property type="term" value="P:translation"/>
    <property type="evidence" value="ECO:0007669"/>
    <property type="project" value="UniProtKB-UniRule"/>
</dbReference>
<dbReference type="GO" id="GO:0019843">
    <property type="term" value="F:rRNA binding"/>
    <property type="evidence" value="ECO:0007669"/>
    <property type="project" value="UniProtKB-UniRule"/>
</dbReference>
<protein>
    <recommendedName>
        <fullName evidence="6 7">Large ribosomal subunit protein uL3</fullName>
    </recommendedName>
</protein>
<evidence type="ECO:0000313" key="11">
    <source>
        <dbReference type="EMBL" id="KKP59798.1"/>
    </source>
</evidence>
<evidence type="ECO:0000256" key="8">
    <source>
        <dbReference type="RuleBase" id="RU003905"/>
    </source>
</evidence>
<evidence type="ECO:0000313" key="12">
    <source>
        <dbReference type="Proteomes" id="UP000034176"/>
    </source>
</evidence>
<keyword evidence="3 7" id="KW-0694">RNA-binding</keyword>
<dbReference type="Gene3D" id="2.40.30.10">
    <property type="entry name" value="Translation factors"/>
    <property type="match status" value="1"/>
</dbReference>
<accession>A0A0G0ARZ3</accession>
<keyword evidence="4 7" id="KW-0689">Ribosomal protein</keyword>
<evidence type="ECO:0000256" key="4">
    <source>
        <dbReference type="ARBA" id="ARBA00022980"/>
    </source>
</evidence>
<dbReference type="Pfam" id="PF00297">
    <property type="entry name" value="Ribosomal_L3"/>
    <property type="match status" value="1"/>
</dbReference>
<sequence>MLNTFLGKKIRQTQIFDVNGKRLPVTEISVDPGVVVQIKTLKIDGYWGIQLGFDNRQTKNITKPLLGHFKKTGQGKFLPRFLREVRMSEEDLVEGNLPYKIGDQVTCENVLKIGDKIDVIGISKGKGFQGGVKRHHFAGGSRTHGQSDRERAPGSIGQTTTPGRVYKGKRMAGRMGGDQATVSGLKVVDIDVEKHILKVSGLIPGRKNNLVVINKH</sequence>
<dbReference type="InterPro" id="IPR019926">
    <property type="entry name" value="Ribosomal_uL3_CS"/>
</dbReference>
<dbReference type="Proteomes" id="UP000034176">
    <property type="component" value="Unassembled WGS sequence"/>
</dbReference>
<dbReference type="PANTHER" id="PTHR11229:SF16">
    <property type="entry name" value="LARGE RIBOSOMAL SUBUNIT PROTEIN UL3C"/>
    <property type="match status" value="1"/>
</dbReference>
<dbReference type="InterPro" id="IPR019927">
    <property type="entry name" value="Ribosomal_uL3_bac/org-type"/>
</dbReference>
<comment type="similarity">
    <text evidence="1 7 8">Belongs to the universal ribosomal protein uL3 family.</text>
</comment>
<name>A0A0G0ARZ3_9BACT</name>
<dbReference type="EMBL" id="LBPN01000002">
    <property type="protein sequence ID" value="KKP59798.1"/>
    <property type="molecule type" value="Genomic_DNA"/>
</dbReference>
<gene>
    <name evidence="7" type="primary">rplC</name>
    <name evidence="11" type="ORF">UR52_C0002G0026</name>
</gene>
<evidence type="ECO:0000256" key="9">
    <source>
        <dbReference type="RuleBase" id="RU003906"/>
    </source>
</evidence>
<dbReference type="PATRIC" id="fig|1618434.3.peg.147"/>
<dbReference type="PANTHER" id="PTHR11229">
    <property type="entry name" value="50S RIBOSOMAL PROTEIN L3"/>
    <property type="match status" value="1"/>
</dbReference>
<keyword evidence="2 7" id="KW-0699">rRNA-binding</keyword>
<dbReference type="Gene3D" id="3.30.160.810">
    <property type="match status" value="1"/>
</dbReference>
<reference evidence="11 12" key="1">
    <citation type="journal article" date="2015" name="Nature">
        <title>rRNA introns, odd ribosomes, and small enigmatic genomes across a large radiation of phyla.</title>
        <authorList>
            <person name="Brown C.T."/>
            <person name="Hug L.A."/>
            <person name="Thomas B.C."/>
            <person name="Sharon I."/>
            <person name="Castelle C.J."/>
            <person name="Singh A."/>
            <person name="Wilkins M.J."/>
            <person name="Williams K.H."/>
            <person name="Banfield J.F."/>
        </authorList>
    </citation>
    <scope>NUCLEOTIDE SEQUENCE [LARGE SCALE GENOMIC DNA]</scope>
</reference>
<dbReference type="InterPro" id="IPR000597">
    <property type="entry name" value="Ribosomal_uL3"/>
</dbReference>
<dbReference type="GO" id="GO:0022625">
    <property type="term" value="C:cytosolic large ribosomal subunit"/>
    <property type="evidence" value="ECO:0007669"/>
    <property type="project" value="TreeGrafter"/>
</dbReference>
<evidence type="ECO:0000256" key="6">
    <source>
        <dbReference type="ARBA" id="ARBA00035243"/>
    </source>
</evidence>
<organism evidence="11 12">
    <name type="scientific">Candidatus Gottesmanbacteria bacterium GW2011_GWA1_34_13</name>
    <dbReference type="NCBI Taxonomy" id="1618434"/>
    <lineage>
        <taxon>Bacteria</taxon>
        <taxon>Candidatus Gottesmaniibacteriota</taxon>
    </lineage>
</organism>
<evidence type="ECO:0000256" key="7">
    <source>
        <dbReference type="HAMAP-Rule" id="MF_01325"/>
    </source>
</evidence>
<dbReference type="NCBIfam" id="TIGR03625">
    <property type="entry name" value="L3_bact"/>
    <property type="match status" value="1"/>
</dbReference>